<evidence type="ECO:0000313" key="2">
    <source>
        <dbReference type="EMBL" id="RAK58612.1"/>
    </source>
</evidence>
<dbReference type="EMBL" id="QFYP01000001">
    <property type="protein sequence ID" value="RAK58612.1"/>
    <property type="molecule type" value="Genomic_DNA"/>
</dbReference>
<reference evidence="3" key="1">
    <citation type="submission" date="2018-05" db="EMBL/GenBank/DDBJ databases">
        <authorList>
            <person name="Li X."/>
        </authorList>
    </citation>
    <scope>NUCLEOTIDE SEQUENCE [LARGE SCALE GENOMIC DNA]</scope>
    <source>
        <strain evidence="3">HKS-05</strain>
    </source>
</reference>
<name>A0A328ATZ6_9CAUL</name>
<keyword evidence="3" id="KW-1185">Reference proteome</keyword>
<evidence type="ECO:0000313" key="3">
    <source>
        <dbReference type="Proteomes" id="UP000249842"/>
    </source>
</evidence>
<proteinExistence type="predicted"/>
<feature type="region of interest" description="Disordered" evidence="1">
    <location>
        <begin position="1"/>
        <end position="25"/>
    </location>
</feature>
<accession>A0A328ATZ6</accession>
<dbReference type="RefSeq" id="WP_111455905.1">
    <property type="nucleotide sequence ID" value="NZ_QFYP01000001.1"/>
</dbReference>
<feature type="compositionally biased region" description="Basic and acidic residues" evidence="1">
    <location>
        <begin position="9"/>
        <end position="25"/>
    </location>
</feature>
<gene>
    <name evidence="2" type="ORF">DJ021_01780</name>
</gene>
<comment type="caution">
    <text evidence="2">The sequence shown here is derived from an EMBL/GenBank/DDBJ whole genome shotgun (WGS) entry which is preliminary data.</text>
</comment>
<dbReference type="Proteomes" id="UP000249842">
    <property type="component" value="Unassembled WGS sequence"/>
</dbReference>
<sequence>MPEQTPHPSHLDQSDPAKADVRDIREEADREIEAYRDLAGLVLLMPEDRWDEFLRLTGATPQGDEVEYRGVSFHKAPVTAVVAQEGF</sequence>
<dbReference type="OrthoDB" id="7190401at2"/>
<evidence type="ECO:0000256" key="1">
    <source>
        <dbReference type="SAM" id="MobiDB-lite"/>
    </source>
</evidence>
<organism evidence="2 3">
    <name type="scientific">Phenylobacterium hankyongense</name>
    <dbReference type="NCBI Taxonomy" id="1813876"/>
    <lineage>
        <taxon>Bacteria</taxon>
        <taxon>Pseudomonadati</taxon>
        <taxon>Pseudomonadota</taxon>
        <taxon>Alphaproteobacteria</taxon>
        <taxon>Caulobacterales</taxon>
        <taxon>Caulobacteraceae</taxon>
        <taxon>Phenylobacterium</taxon>
    </lineage>
</organism>
<protein>
    <submittedName>
        <fullName evidence="2">Uncharacterized protein</fullName>
    </submittedName>
</protein>
<dbReference type="AlphaFoldDB" id="A0A328ATZ6"/>